<keyword evidence="7" id="KW-0378">Hydrolase</keyword>
<keyword evidence="2" id="KW-0645">Protease</keyword>
<keyword evidence="11" id="KW-0695">RNA-directed DNA polymerase</keyword>
<keyword evidence="10" id="KW-0229">DNA integration</keyword>
<keyword evidence="14" id="KW-0863">Zinc-finger</keyword>
<keyword evidence="3" id="KW-0540">Nuclease</keyword>
<dbReference type="GO" id="GO:0003676">
    <property type="term" value="F:nucleic acid binding"/>
    <property type="evidence" value="ECO:0007669"/>
    <property type="project" value="InterPro"/>
</dbReference>
<dbReference type="GO" id="GO:0008233">
    <property type="term" value="F:peptidase activity"/>
    <property type="evidence" value="ECO:0007669"/>
    <property type="project" value="UniProtKB-KW"/>
</dbReference>
<dbReference type="Pfam" id="PF22936">
    <property type="entry name" value="Pol_BBD"/>
    <property type="match status" value="1"/>
</dbReference>
<dbReference type="GO" id="GO:0015074">
    <property type="term" value="P:DNA integration"/>
    <property type="evidence" value="ECO:0007669"/>
    <property type="project" value="UniProtKB-KW"/>
</dbReference>
<evidence type="ECO:0000256" key="4">
    <source>
        <dbReference type="ARBA" id="ARBA00022723"/>
    </source>
</evidence>
<evidence type="ECO:0000256" key="14">
    <source>
        <dbReference type="PROSITE-ProRule" id="PRU00047"/>
    </source>
</evidence>
<dbReference type="Pfam" id="PF00098">
    <property type="entry name" value="zf-CCHC"/>
    <property type="match status" value="1"/>
</dbReference>
<dbReference type="GO" id="GO:0008270">
    <property type="term" value="F:zinc ion binding"/>
    <property type="evidence" value="ECO:0007669"/>
    <property type="project" value="UniProtKB-KW"/>
</dbReference>
<dbReference type="PROSITE" id="PS50158">
    <property type="entry name" value="ZF_CCHC"/>
    <property type="match status" value="1"/>
</dbReference>
<dbReference type="GO" id="GO:0004519">
    <property type="term" value="F:endonuclease activity"/>
    <property type="evidence" value="ECO:0007669"/>
    <property type="project" value="UniProtKB-KW"/>
</dbReference>
<dbReference type="InterPro" id="IPR036875">
    <property type="entry name" value="Znf_CCHC_sf"/>
</dbReference>
<dbReference type="InterPro" id="IPR025724">
    <property type="entry name" value="GAG-pre-integrase_dom"/>
</dbReference>
<dbReference type="SMART" id="SM00343">
    <property type="entry name" value="ZnF_C2HC"/>
    <property type="match status" value="2"/>
</dbReference>
<evidence type="ECO:0000256" key="8">
    <source>
        <dbReference type="ARBA" id="ARBA00022840"/>
    </source>
</evidence>
<evidence type="ECO:0000256" key="2">
    <source>
        <dbReference type="ARBA" id="ARBA00022670"/>
    </source>
</evidence>
<reference evidence="16" key="2">
    <citation type="journal article" date="2024" name="Plant">
        <title>Genomic evolution and insights into agronomic trait innovations of Sesamum species.</title>
        <authorList>
            <person name="Miao H."/>
            <person name="Wang L."/>
            <person name="Qu L."/>
            <person name="Liu H."/>
            <person name="Sun Y."/>
            <person name="Le M."/>
            <person name="Wang Q."/>
            <person name="Wei S."/>
            <person name="Zheng Y."/>
            <person name="Lin W."/>
            <person name="Duan Y."/>
            <person name="Cao H."/>
            <person name="Xiong S."/>
            <person name="Wang X."/>
            <person name="Wei L."/>
            <person name="Li C."/>
            <person name="Ma Q."/>
            <person name="Ju M."/>
            <person name="Zhao R."/>
            <person name="Li G."/>
            <person name="Mu C."/>
            <person name="Tian Q."/>
            <person name="Mei H."/>
            <person name="Zhang T."/>
            <person name="Gao T."/>
            <person name="Zhang H."/>
        </authorList>
    </citation>
    <scope>NUCLEOTIDE SEQUENCE</scope>
    <source>
        <strain evidence="16">G02</strain>
    </source>
</reference>
<dbReference type="InterPro" id="IPR001878">
    <property type="entry name" value="Znf_CCHC"/>
</dbReference>
<comment type="caution">
    <text evidence="16">The sequence shown here is derived from an EMBL/GenBank/DDBJ whole genome shotgun (WGS) entry which is preliminary data.</text>
</comment>
<keyword evidence="12" id="KW-0808">Transferase</keyword>
<keyword evidence="8" id="KW-0067">ATP-binding</keyword>
<keyword evidence="12" id="KW-0548">Nucleotidyltransferase</keyword>
<evidence type="ECO:0000259" key="15">
    <source>
        <dbReference type="PROSITE" id="PS50158"/>
    </source>
</evidence>
<gene>
    <name evidence="16" type="ORF">Sradi_6881400</name>
</gene>
<accession>A0AAW2JKN0</accession>
<evidence type="ECO:0000313" key="16">
    <source>
        <dbReference type="EMBL" id="KAL0294543.1"/>
    </source>
</evidence>
<dbReference type="SUPFAM" id="SSF57756">
    <property type="entry name" value="Retrovirus zinc finger-like domains"/>
    <property type="match status" value="1"/>
</dbReference>
<keyword evidence="14" id="KW-0862">Zinc</keyword>
<evidence type="ECO:0000256" key="9">
    <source>
        <dbReference type="ARBA" id="ARBA00022842"/>
    </source>
</evidence>
<dbReference type="InterPro" id="IPR054722">
    <property type="entry name" value="PolX-like_BBD"/>
</dbReference>
<dbReference type="GO" id="GO:0006310">
    <property type="term" value="P:DNA recombination"/>
    <property type="evidence" value="ECO:0007669"/>
    <property type="project" value="UniProtKB-KW"/>
</dbReference>
<evidence type="ECO:0000256" key="11">
    <source>
        <dbReference type="ARBA" id="ARBA00022918"/>
    </source>
</evidence>
<organism evidence="16">
    <name type="scientific">Sesamum radiatum</name>
    <name type="common">Black benniseed</name>
    <dbReference type="NCBI Taxonomy" id="300843"/>
    <lineage>
        <taxon>Eukaryota</taxon>
        <taxon>Viridiplantae</taxon>
        <taxon>Streptophyta</taxon>
        <taxon>Embryophyta</taxon>
        <taxon>Tracheophyta</taxon>
        <taxon>Spermatophyta</taxon>
        <taxon>Magnoliopsida</taxon>
        <taxon>eudicotyledons</taxon>
        <taxon>Gunneridae</taxon>
        <taxon>Pentapetalae</taxon>
        <taxon>asterids</taxon>
        <taxon>lamiids</taxon>
        <taxon>Lamiales</taxon>
        <taxon>Pedaliaceae</taxon>
        <taxon>Sesamum</taxon>
    </lineage>
</organism>
<keyword evidence="12" id="KW-0239">DNA-directed DNA polymerase</keyword>
<keyword evidence="13" id="KW-0233">DNA recombination</keyword>
<evidence type="ECO:0000256" key="1">
    <source>
        <dbReference type="ARBA" id="ARBA00002180"/>
    </source>
</evidence>
<dbReference type="PANTHER" id="PTHR42648">
    <property type="entry name" value="TRANSPOSASE, PUTATIVE-RELATED"/>
    <property type="match status" value="1"/>
</dbReference>
<dbReference type="Pfam" id="PF13976">
    <property type="entry name" value="gag_pre-integrs"/>
    <property type="match status" value="1"/>
</dbReference>
<keyword evidence="9" id="KW-0460">Magnesium</keyword>
<feature type="domain" description="CCHC-type" evidence="15">
    <location>
        <begin position="50"/>
        <end position="64"/>
    </location>
</feature>
<evidence type="ECO:0000256" key="5">
    <source>
        <dbReference type="ARBA" id="ARBA00022741"/>
    </source>
</evidence>
<evidence type="ECO:0000256" key="6">
    <source>
        <dbReference type="ARBA" id="ARBA00022759"/>
    </source>
</evidence>
<dbReference type="GO" id="GO:0006508">
    <property type="term" value="P:proteolysis"/>
    <property type="evidence" value="ECO:0007669"/>
    <property type="project" value="UniProtKB-KW"/>
</dbReference>
<dbReference type="GO" id="GO:0003887">
    <property type="term" value="F:DNA-directed DNA polymerase activity"/>
    <property type="evidence" value="ECO:0007669"/>
    <property type="project" value="UniProtKB-KW"/>
</dbReference>
<dbReference type="PANTHER" id="PTHR42648:SF11">
    <property type="entry name" value="TRANSPOSON TY4-P GAG-POL POLYPROTEIN"/>
    <property type="match status" value="1"/>
</dbReference>
<sequence length="341" mass="38555">MTINNKLSPKSEDVLYVKDHRRKDVNSKFLSSDKNQFRTEDQSKKPSKSCYRCEKLGHLKRDCRLKLVCDRCGKSGHIKANYQVKMQETEANVAHDRNDSQQPTWEACLSIEVLDQPMSVTSIVHQDHVPSNIRASINYSEEWIVDSGCSHHATGNDDLLSGIRPHREKKVIVTTDNSLHPVMKEGDLNDGDSRRYVLFGPHDVRILSNVKHIAADILFCGKRKESLYVLFASDEYIKKTGKNESSTLWHARLGHVGFQLLQNISTNNLLDGVPNFKNIQQGEICPGCQQGKSHLLFSYSRNKASAALQLVHSDLLGPMRILSYTGLTYVMVIVDDFSRSS</sequence>
<dbReference type="AlphaFoldDB" id="A0AAW2JKN0"/>
<proteinExistence type="predicted"/>
<evidence type="ECO:0000256" key="10">
    <source>
        <dbReference type="ARBA" id="ARBA00022908"/>
    </source>
</evidence>
<dbReference type="InterPro" id="IPR039537">
    <property type="entry name" value="Retrotran_Ty1/copia-like"/>
</dbReference>
<keyword evidence="6" id="KW-0255">Endonuclease</keyword>
<comment type="function">
    <text evidence="1">The aspartyl protease (PR) mediates the proteolytic cleavages of the Gag and Gag-Pol polyproteins after assembly of the VLP.</text>
</comment>
<dbReference type="Gene3D" id="4.10.60.10">
    <property type="entry name" value="Zinc finger, CCHC-type"/>
    <property type="match status" value="1"/>
</dbReference>
<name>A0AAW2JKN0_SESRA</name>
<dbReference type="GO" id="GO:0005524">
    <property type="term" value="F:ATP binding"/>
    <property type="evidence" value="ECO:0007669"/>
    <property type="project" value="UniProtKB-KW"/>
</dbReference>
<dbReference type="GO" id="GO:0003964">
    <property type="term" value="F:RNA-directed DNA polymerase activity"/>
    <property type="evidence" value="ECO:0007669"/>
    <property type="project" value="UniProtKB-KW"/>
</dbReference>
<protein>
    <submittedName>
        <fullName evidence="16">Retrovirus-related Pol polyprotein from transposon RE2</fullName>
    </submittedName>
</protein>
<evidence type="ECO:0000256" key="12">
    <source>
        <dbReference type="ARBA" id="ARBA00022932"/>
    </source>
</evidence>
<dbReference type="EMBL" id="JACGWJ010000156">
    <property type="protein sequence ID" value="KAL0294543.1"/>
    <property type="molecule type" value="Genomic_DNA"/>
</dbReference>
<evidence type="ECO:0000256" key="7">
    <source>
        <dbReference type="ARBA" id="ARBA00022801"/>
    </source>
</evidence>
<evidence type="ECO:0000256" key="3">
    <source>
        <dbReference type="ARBA" id="ARBA00022722"/>
    </source>
</evidence>
<reference evidence="16" key="1">
    <citation type="submission" date="2020-06" db="EMBL/GenBank/DDBJ databases">
        <authorList>
            <person name="Li T."/>
            <person name="Hu X."/>
            <person name="Zhang T."/>
            <person name="Song X."/>
            <person name="Zhang H."/>
            <person name="Dai N."/>
            <person name="Sheng W."/>
            <person name="Hou X."/>
            <person name="Wei L."/>
        </authorList>
    </citation>
    <scope>NUCLEOTIDE SEQUENCE</scope>
    <source>
        <strain evidence="16">G02</strain>
        <tissue evidence="16">Leaf</tissue>
    </source>
</reference>
<keyword evidence="4" id="KW-0479">Metal-binding</keyword>
<keyword evidence="5" id="KW-0547">Nucleotide-binding</keyword>
<evidence type="ECO:0000256" key="13">
    <source>
        <dbReference type="ARBA" id="ARBA00023172"/>
    </source>
</evidence>